<organism evidence="1 2">
    <name type="scientific">Salinadaptatus halalkaliphilus</name>
    <dbReference type="NCBI Taxonomy" id="2419781"/>
    <lineage>
        <taxon>Archaea</taxon>
        <taxon>Methanobacteriati</taxon>
        <taxon>Methanobacteriota</taxon>
        <taxon>Stenosarchaea group</taxon>
        <taxon>Halobacteria</taxon>
        <taxon>Halobacteriales</taxon>
        <taxon>Natrialbaceae</taxon>
        <taxon>Salinadaptatus</taxon>
    </lineage>
</organism>
<sequence length="100" mass="12001">MDLEKAFFELKEAENLLWIRRYQDPVATVDPIEYFEMYREQLIPFAAGDTGRRHYREIADHLESMQELVSDTRLEEFVEFLKEEHSNRPAFLDELEKAGF</sequence>
<dbReference type="Proteomes" id="UP000318864">
    <property type="component" value="Unassembled WGS sequence"/>
</dbReference>
<accession>A0A4S3TUP7</accession>
<dbReference type="EMBL" id="RBZW01000010">
    <property type="protein sequence ID" value="THE66398.1"/>
    <property type="molecule type" value="Genomic_DNA"/>
</dbReference>
<evidence type="ECO:0000313" key="1">
    <source>
        <dbReference type="EMBL" id="THE66398.1"/>
    </source>
</evidence>
<comment type="caution">
    <text evidence="1">The sequence shown here is derived from an EMBL/GenBank/DDBJ whole genome shotgun (WGS) entry which is preliminary data.</text>
</comment>
<dbReference type="AlphaFoldDB" id="A0A4S3TUP7"/>
<evidence type="ECO:0000313" key="2">
    <source>
        <dbReference type="Proteomes" id="UP000318864"/>
    </source>
</evidence>
<name>A0A4S3TUP7_9EURY</name>
<protein>
    <submittedName>
        <fullName evidence="1">Uncharacterized protein</fullName>
    </submittedName>
</protein>
<gene>
    <name evidence="1" type="ORF">D8Y22_02585</name>
</gene>
<reference evidence="1 2" key="1">
    <citation type="submission" date="2018-10" db="EMBL/GenBank/DDBJ databases">
        <title>Natronolimnobius sp. XQ-INN 246 isolated from Inner Mongolia Autonomous Region of China.</title>
        <authorList>
            <person name="Xue Q."/>
        </authorList>
    </citation>
    <scope>NUCLEOTIDE SEQUENCE [LARGE SCALE GENOMIC DNA]</scope>
    <source>
        <strain evidence="1 2">XQ-INN 246</strain>
    </source>
</reference>
<proteinExistence type="predicted"/>
<keyword evidence="2" id="KW-1185">Reference proteome</keyword>
<dbReference type="OrthoDB" id="41163at2157"/>